<dbReference type="Pfam" id="PF09951">
    <property type="entry name" value="Imm33"/>
    <property type="match status" value="1"/>
</dbReference>
<accession>A0A075NZA0</accession>
<evidence type="ECO:0000313" key="3">
    <source>
        <dbReference type="Proteomes" id="UP000056090"/>
    </source>
</evidence>
<dbReference type="EMBL" id="CP008849">
    <property type="protein sequence ID" value="AIF97915.1"/>
    <property type="molecule type" value="Genomic_DNA"/>
</dbReference>
<dbReference type="eggNOG" id="COG4859">
    <property type="taxonomic scope" value="Bacteria"/>
</dbReference>
<dbReference type="PANTHER" id="PTHR38743:SF2">
    <property type="entry name" value="DUF2185 DOMAIN-CONTAINING PROTEIN"/>
    <property type="match status" value="1"/>
</dbReference>
<reference evidence="2 3" key="1">
    <citation type="submission" date="2014-06" db="EMBL/GenBank/DDBJ databases">
        <title>Genomes of Alteromonas australica, a world apart.</title>
        <authorList>
            <person name="Gonzaga A."/>
            <person name="Lopez-Perez M."/>
            <person name="Rodriguez-Valera F."/>
        </authorList>
    </citation>
    <scope>NUCLEOTIDE SEQUENCE [LARGE SCALE GENOMIC DNA]</scope>
    <source>
        <strain evidence="2 3">H 17</strain>
    </source>
</reference>
<dbReference type="AlphaFoldDB" id="A0A075NZA0"/>
<name>A0A075NZA0_9ALTE</name>
<evidence type="ECO:0000259" key="1">
    <source>
        <dbReference type="Pfam" id="PF09951"/>
    </source>
</evidence>
<feature type="domain" description="Immunity protein Imm33" evidence="1">
    <location>
        <begin position="10"/>
        <end position="88"/>
    </location>
</feature>
<dbReference type="KEGG" id="aal:EP13_03930"/>
<evidence type="ECO:0000313" key="2">
    <source>
        <dbReference type="EMBL" id="AIF97915.1"/>
    </source>
</evidence>
<protein>
    <recommendedName>
        <fullName evidence="1">Immunity protein Imm33 domain-containing protein</fullName>
    </recommendedName>
</protein>
<organism evidence="2 3">
    <name type="scientific">Alteromonas australica</name>
    <dbReference type="NCBI Taxonomy" id="589873"/>
    <lineage>
        <taxon>Bacteria</taxon>
        <taxon>Pseudomonadati</taxon>
        <taxon>Pseudomonadota</taxon>
        <taxon>Gammaproteobacteria</taxon>
        <taxon>Alteromonadales</taxon>
        <taxon>Alteromonadaceae</taxon>
        <taxon>Alteromonas/Salinimonas group</taxon>
        <taxon>Alteromonas</taxon>
    </lineage>
</organism>
<proteinExistence type="predicted"/>
<dbReference type="RefSeq" id="WP_044058724.1">
    <property type="nucleotide sequence ID" value="NZ_CBCSKJ010000002.1"/>
</dbReference>
<sequence length="96" mass="11134">MSEKIKVGYVVVSDEIMKGGKPVGYFYREKPSEPKDSGWRFFSGEETEEYCENEDNFSLYNASTLVNKCPELAEYLDNDFPISFELENDCYVEVDE</sequence>
<dbReference type="PANTHER" id="PTHR38743">
    <property type="entry name" value="SIMILAR TO GLYOXYLASE I FAMILY PROTEIN"/>
    <property type="match status" value="1"/>
</dbReference>
<dbReference type="Proteomes" id="UP000056090">
    <property type="component" value="Chromosome"/>
</dbReference>
<dbReference type="GeneID" id="78254087"/>
<gene>
    <name evidence="2" type="ORF">EP13_03930</name>
</gene>
<keyword evidence="3" id="KW-1185">Reference proteome</keyword>
<dbReference type="InterPro" id="IPR018689">
    <property type="entry name" value="Imm33_dom"/>
</dbReference>